<dbReference type="Proteomes" id="UP000325849">
    <property type="component" value="Unassembled WGS sequence"/>
</dbReference>
<dbReference type="RefSeq" id="WP_152891190.1">
    <property type="nucleotide sequence ID" value="NZ_VJZD01000099.1"/>
</dbReference>
<name>A0A5N8VJ17_9ACTN</name>
<gene>
    <name evidence="1" type="ORF">FNH09_23470</name>
</gene>
<reference evidence="1 2" key="1">
    <citation type="submission" date="2019-07" db="EMBL/GenBank/DDBJ databases">
        <title>New species of Amycolatopsis and Streptomyces.</title>
        <authorList>
            <person name="Duangmal K."/>
            <person name="Teo W.F.A."/>
            <person name="Lipun K."/>
        </authorList>
    </citation>
    <scope>NUCLEOTIDE SEQUENCE [LARGE SCALE GENOMIC DNA]</scope>
    <source>
        <strain evidence="1 2">NBRC 109810</strain>
    </source>
</reference>
<keyword evidence="2" id="KW-1185">Reference proteome</keyword>
<dbReference type="AlphaFoldDB" id="A0A5N8VJ17"/>
<protein>
    <submittedName>
        <fullName evidence="1">Uncharacterized protein</fullName>
    </submittedName>
</protein>
<proteinExistence type="predicted"/>
<evidence type="ECO:0000313" key="2">
    <source>
        <dbReference type="Proteomes" id="UP000325849"/>
    </source>
</evidence>
<comment type="caution">
    <text evidence="1">The sequence shown here is derived from an EMBL/GenBank/DDBJ whole genome shotgun (WGS) entry which is preliminary data.</text>
</comment>
<dbReference type="EMBL" id="VJZD01000099">
    <property type="protein sequence ID" value="MPY34098.1"/>
    <property type="molecule type" value="Genomic_DNA"/>
</dbReference>
<evidence type="ECO:0000313" key="1">
    <source>
        <dbReference type="EMBL" id="MPY34098.1"/>
    </source>
</evidence>
<accession>A0A5N8VJ17</accession>
<sequence>MGDFLNVAADWLERGRPGEQSALAEAAAYGALLWSADGVRAYERQGEDAYRLTLVGAGSAMTYEIVGVEGGWLR</sequence>
<organism evidence="1 2">
    <name type="scientific">Streptomyces adustus</name>
    <dbReference type="NCBI Taxonomy" id="1609272"/>
    <lineage>
        <taxon>Bacteria</taxon>
        <taxon>Bacillati</taxon>
        <taxon>Actinomycetota</taxon>
        <taxon>Actinomycetes</taxon>
        <taxon>Kitasatosporales</taxon>
        <taxon>Streptomycetaceae</taxon>
        <taxon>Streptomyces</taxon>
    </lineage>
</organism>